<keyword evidence="4 5" id="KW-0012">Acyltransferase</keyword>
<dbReference type="SUPFAM" id="SSF51161">
    <property type="entry name" value="Trimeric LpxA-like enzymes"/>
    <property type="match status" value="1"/>
</dbReference>
<accession>A0A3M2RF55</accession>
<sequence>MAFLSVITGSRISKLAKVNKFCRLNKTIMGDCSYIANGGRVNNAEIGKFCSIGPDVRIGLGKHPIRDYVSTHPAFYSKSNASGLSFSNRDKFNESEQVVIGNDVWIGQGAIVCDGVHIGDGACVAAGAVVAKNVEPYALVGGVPARFIRYRFDVDTIERLLKLRWWDKDLSWIKEHWELFSDVENFLIESEKSGEA</sequence>
<dbReference type="Proteomes" id="UP000265903">
    <property type="component" value="Unassembled WGS sequence"/>
</dbReference>
<evidence type="ECO:0000256" key="3">
    <source>
        <dbReference type="ARBA" id="ARBA00022737"/>
    </source>
</evidence>
<dbReference type="OrthoDB" id="9815592at2"/>
<evidence type="ECO:0000256" key="2">
    <source>
        <dbReference type="ARBA" id="ARBA00022679"/>
    </source>
</evidence>
<reference evidence="5 6" key="1">
    <citation type="submission" date="2018-08" db="EMBL/GenBank/DDBJ databases">
        <title>Whole Genome Sequence of the Moderate Halophilic Marine Bacterium Marinobacter litoralis Sw-45.</title>
        <authorList>
            <person name="Musa H."/>
        </authorList>
    </citation>
    <scope>NUCLEOTIDE SEQUENCE [LARGE SCALE GENOMIC DNA]</scope>
    <source>
        <strain evidence="5 6">Sw-45</strain>
    </source>
</reference>
<evidence type="ECO:0000313" key="6">
    <source>
        <dbReference type="Proteomes" id="UP000265903"/>
    </source>
</evidence>
<dbReference type="Pfam" id="PF00132">
    <property type="entry name" value="Hexapep"/>
    <property type="match status" value="1"/>
</dbReference>
<name>A0A3M2RF55_9GAMM</name>
<dbReference type="GO" id="GO:0016746">
    <property type="term" value="F:acyltransferase activity"/>
    <property type="evidence" value="ECO:0007669"/>
    <property type="project" value="UniProtKB-KW"/>
</dbReference>
<keyword evidence="6" id="KW-1185">Reference proteome</keyword>
<dbReference type="InterPro" id="IPR050179">
    <property type="entry name" value="Trans_hexapeptide_repeat"/>
</dbReference>
<dbReference type="InterPro" id="IPR011004">
    <property type="entry name" value="Trimer_LpxA-like_sf"/>
</dbReference>
<protein>
    <submittedName>
        <fullName evidence="5">Streptogramin A acetyltransferase</fullName>
        <ecNumber evidence="5">2.3.1.-</ecNumber>
    </submittedName>
</protein>
<dbReference type="PANTHER" id="PTHR43300:SF11">
    <property type="entry name" value="ACETYLTRANSFERASE RV3034C-RELATED"/>
    <property type="match status" value="1"/>
</dbReference>
<dbReference type="CDD" id="cd03349">
    <property type="entry name" value="LbH_XAT"/>
    <property type="match status" value="1"/>
</dbReference>
<comment type="caution">
    <text evidence="5">The sequence shown here is derived from an EMBL/GenBank/DDBJ whole genome shotgun (WGS) entry which is preliminary data.</text>
</comment>
<dbReference type="PANTHER" id="PTHR43300">
    <property type="entry name" value="ACETYLTRANSFERASE"/>
    <property type="match status" value="1"/>
</dbReference>
<dbReference type="InterPro" id="IPR018357">
    <property type="entry name" value="Hexapep_transf_CS"/>
</dbReference>
<dbReference type="PROSITE" id="PS00101">
    <property type="entry name" value="HEXAPEP_TRANSFERASES"/>
    <property type="match status" value="1"/>
</dbReference>
<keyword evidence="3" id="KW-0677">Repeat</keyword>
<dbReference type="AlphaFoldDB" id="A0A3M2RF55"/>
<dbReference type="InterPro" id="IPR001451">
    <property type="entry name" value="Hexapep"/>
</dbReference>
<comment type="similarity">
    <text evidence="1">Belongs to the transferase hexapeptide repeat family.</text>
</comment>
<gene>
    <name evidence="5" type="primary">vatD</name>
    <name evidence="5" type="ORF">DOQ08_01243</name>
</gene>
<evidence type="ECO:0000256" key="1">
    <source>
        <dbReference type="ARBA" id="ARBA00007274"/>
    </source>
</evidence>
<proteinExistence type="inferred from homology"/>
<organism evidence="5 6">
    <name type="scientific">Marinobacter litoralis</name>
    <dbReference type="NCBI Taxonomy" id="187981"/>
    <lineage>
        <taxon>Bacteria</taxon>
        <taxon>Pseudomonadati</taxon>
        <taxon>Pseudomonadota</taxon>
        <taxon>Gammaproteobacteria</taxon>
        <taxon>Pseudomonadales</taxon>
        <taxon>Marinobacteraceae</taxon>
        <taxon>Marinobacter</taxon>
    </lineage>
</organism>
<evidence type="ECO:0000256" key="4">
    <source>
        <dbReference type="ARBA" id="ARBA00023315"/>
    </source>
</evidence>
<dbReference type="EMBL" id="QMDL01000002">
    <property type="protein sequence ID" value="RMJ03923.1"/>
    <property type="molecule type" value="Genomic_DNA"/>
</dbReference>
<evidence type="ECO:0000313" key="5">
    <source>
        <dbReference type="EMBL" id="RMJ03923.1"/>
    </source>
</evidence>
<keyword evidence="2 5" id="KW-0808">Transferase</keyword>
<dbReference type="RefSeq" id="WP_114334047.1">
    <property type="nucleotide sequence ID" value="NZ_QMDL01000002.1"/>
</dbReference>
<dbReference type="EC" id="2.3.1.-" evidence="5"/>
<dbReference type="Gene3D" id="2.160.10.10">
    <property type="entry name" value="Hexapeptide repeat proteins"/>
    <property type="match status" value="1"/>
</dbReference>